<dbReference type="Pfam" id="PF19578">
    <property type="entry name" value="DUF6090"/>
    <property type="match status" value="1"/>
</dbReference>
<keyword evidence="1" id="KW-1133">Transmembrane helix</keyword>
<gene>
    <name evidence="2" type="ORF">LBU54_13225</name>
</gene>
<reference evidence="3" key="1">
    <citation type="submission" date="2023-07" db="EMBL/GenBank/DDBJ databases">
        <authorList>
            <person name="Yue Y."/>
        </authorList>
    </citation>
    <scope>NUCLEOTIDE SEQUENCE [LARGE SCALE GENOMIC DNA]</scope>
    <source>
        <strain evidence="3">D23</strain>
    </source>
</reference>
<evidence type="ECO:0000313" key="3">
    <source>
        <dbReference type="Proteomes" id="UP001198901"/>
    </source>
</evidence>
<accession>A0ABS7XXD1</accession>
<organism evidence="2 3">
    <name type="scientific">Winogradskyella alexanderae</name>
    <dbReference type="NCBI Taxonomy" id="2877123"/>
    <lineage>
        <taxon>Bacteria</taxon>
        <taxon>Pseudomonadati</taxon>
        <taxon>Bacteroidota</taxon>
        <taxon>Flavobacteriia</taxon>
        <taxon>Flavobacteriales</taxon>
        <taxon>Flavobacteriaceae</taxon>
        <taxon>Winogradskyella</taxon>
    </lineage>
</organism>
<proteinExistence type="predicted"/>
<dbReference type="InterPro" id="IPR045749">
    <property type="entry name" value="DUF6090"/>
</dbReference>
<comment type="caution">
    <text evidence="2">The sequence shown here is derived from an EMBL/GenBank/DDBJ whole genome shotgun (WGS) entry which is preliminary data.</text>
</comment>
<keyword evidence="3" id="KW-1185">Reference proteome</keyword>
<keyword evidence="1" id="KW-0472">Membrane</keyword>
<dbReference type="RefSeq" id="WP_224530696.1">
    <property type="nucleotide sequence ID" value="NZ_JAIUJR010000009.1"/>
</dbReference>
<sequence length="243" mass="28846">MIKFFRHIRQRLLSEGKTGKYFKYAIGEIVLVVIGILIALQINTWNENRKANTLLNLYQENIIFELRDNLVHLKELDSINRTRKRSIETYIDYYNSENLNPIILKEKADSAQLQIALFNTNTYSLEDLMTTGNIKLFPLDKKNALLKYKKYEDQFVFLQSKTIDFLTTKFDDFERDIDIIFTNGYSNKEHMEVKNWAYDLNSSQFRKRNNYIISFLELYGYQINALTNLSKETVELKNTLENK</sequence>
<protein>
    <submittedName>
        <fullName evidence="2">Uncharacterized protein</fullName>
    </submittedName>
</protein>
<keyword evidence="1" id="KW-0812">Transmembrane</keyword>
<dbReference type="EMBL" id="JAIUJR010000009">
    <property type="protein sequence ID" value="MCA0133552.1"/>
    <property type="molecule type" value="Genomic_DNA"/>
</dbReference>
<evidence type="ECO:0000256" key="1">
    <source>
        <dbReference type="SAM" id="Phobius"/>
    </source>
</evidence>
<dbReference type="Proteomes" id="UP001198901">
    <property type="component" value="Unassembled WGS sequence"/>
</dbReference>
<name>A0ABS7XXD1_9FLAO</name>
<feature type="transmembrane region" description="Helical" evidence="1">
    <location>
        <begin position="21"/>
        <end position="42"/>
    </location>
</feature>
<evidence type="ECO:0000313" key="2">
    <source>
        <dbReference type="EMBL" id="MCA0133552.1"/>
    </source>
</evidence>